<gene>
    <name evidence="1" type="ORF">L1987_24942</name>
</gene>
<accession>A0ACB9ILV0</accession>
<reference evidence="1 2" key="2">
    <citation type="journal article" date="2022" name="Mol. Ecol. Resour.">
        <title>The genomes of chicory, endive, great burdock and yacon provide insights into Asteraceae paleo-polyploidization history and plant inulin production.</title>
        <authorList>
            <person name="Fan W."/>
            <person name="Wang S."/>
            <person name="Wang H."/>
            <person name="Wang A."/>
            <person name="Jiang F."/>
            <person name="Liu H."/>
            <person name="Zhao H."/>
            <person name="Xu D."/>
            <person name="Zhang Y."/>
        </authorList>
    </citation>
    <scope>NUCLEOTIDE SEQUENCE [LARGE SCALE GENOMIC DNA]</scope>
    <source>
        <strain evidence="2">cv. Yunnan</strain>
        <tissue evidence="1">Leaves</tissue>
    </source>
</reference>
<sequence length="107" mass="11693">MAQRFLLLVRLPNLISKESRTGIGGSSRYHSRSNYTENTQIRTKMGDLKYGCGGGGRRCSRWTKMGDLKLGAKGVEVAVGGHGMEREVASEVQMVVAVSEVQAAWFS</sequence>
<evidence type="ECO:0000313" key="2">
    <source>
        <dbReference type="Proteomes" id="UP001056120"/>
    </source>
</evidence>
<keyword evidence="2" id="KW-1185">Reference proteome</keyword>
<comment type="caution">
    <text evidence="1">The sequence shown here is derived from an EMBL/GenBank/DDBJ whole genome shotgun (WGS) entry which is preliminary data.</text>
</comment>
<proteinExistence type="predicted"/>
<organism evidence="1 2">
    <name type="scientific">Smallanthus sonchifolius</name>
    <dbReference type="NCBI Taxonomy" id="185202"/>
    <lineage>
        <taxon>Eukaryota</taxon>
        <taxon>Viridiplantae</taxon>
        <taxon>Streptophyta</taxon>
        <taxon>Embryophyta</taxon>
        <taxon>Tracheophyta</taxon>
        <taxon>Spermatophyta</taxon>
        <taxon>Magnoliopsida</taxon>
        <taxon>eudicotyledons</taxon>
        <taxon>Gunneridae</taxon>
        <taxon>Pentapetalae</taxon>
        <taxon>asterids</taxon>
        <taxon>campanulids</taxon>
        <taxon>Asterales</taxon>
        <taxon>Asteraceae</taxon>
        <taxon>Asteroideae</taxon>
        <taxon>Heliantheae alliance</taxon>
        <taxon>Millerieae</taxon>
        <taxon>Smallanthus</taxon>
    </lineage>
</organism>
<evidence type="ECO:0000313" key="1">
    <source>
        <dbReference type="EMBL" id="KAI3808979.1"/>
    </source>
</evidence>
<protein>
    <submittedName>
        <fullName evidence="1">Uncharacterized protein</fullName>
    </submittedName>
</protein>
<dbReference type="EMBL" id="CM042025">
    <property type="protein sequence ID" value="KAI3808979.1"/>
    <property type="molecule type" value="Genomic_DNA"/>
</dbReference>
<reference evidence="2" key="1">
    <citation type="journal article" date="2022" name="Mol. Ecol. Resour.">
        <title>The genomes of chicory, endive, great burdock and yacon provide insights into Asteraceae palaeo-polyploidization history and plant inulin production.</title>
        <authorList>
            <person name="Fan W."/>
            <person name="Wang S."/>
            <person name="Wang H."/>
            <person name="Wang A."/>
            <person name="Jiang F."/>
            <person name="Liu H."/>
            <person name="Zhao H."/>
            <person name="Xu D."/>
            <person name="Zhang Y."/>
        </authorList>
    </citation>
    <scope>NUCLEOTIDE SEQUENCE [LARGE SCALE GENOMIC DNA]</scope>
    <source>
        <strain evidence="2">cv. Yunnan</strain>
    </source>
</reference>
<dbReference type="Proteomes" id="UP001056120">
    <property type="component" value="Linkage Group LG08"/>
</dbReference>
<name>A0ACB9ILV0_9ASTR</name>